<evidence type="ECO:0000313" key="8">
    <source>
        <dbReference type="EMBL" id="OBB78022.1"/>
    </source>
</evidence>
<keyword evidence="5" id="KW-1278">Translocase</keyword>
<keyword evidence="2" id="KW-1003">Cell membrane</keyword>
<evidence type="ECO:0000256" key="6">
    <source>
        <dbReference type="ARBA" id="ARBA00023136"/>
    </source>
</evidence>
<feature type="domain" description="ABC transporter" evidence="7">
    <location>
        <begin position="2"/>
        <end position="243"/>
    </location>
</feature>
<dbReference type="SMART" id="SM00382">
    <property type="entry name" value="AAA"/>
    <property type="match status" value="1"/>
</dbReference>
<reference evidence="8 9" key="1">
    <citation type="submission" date="2016-06" db="EMBL/GenBank/DDBJ databases">
        <authorList>
            <person name="Kjaerup R.B."/>
            <person name="Dalgaard T.S."/>
            <person name="Juul-Madsen H.R."/>
        </authorList>
    </citation>
    <scope>NUCLEOTIDE SEQUENCE [LARGE SCALE GENOMIC DNA]</scope>
    <source>
        <strain evidence="8 9">852002-51834_SCH5396731</strain>
    </source>
</reference>
<dbReference type="GO" id="GO:0016887">
    <property type="term" value="F:ATP hydrolysis activity"/>
    <property type="evidence" value="ECO:0007669"/>
    <property type="project" value="InterPro"/>
</dbReference>
<dbReference type="PANTHER" id="PTHR43166">
    <property type="entry name" value="AMINO ACID IMPORT ATP-BINDING PROTEIN"/>
    <property type="match status" value="1"/>
</dbReference>
<dbReference type="OrthoDB" id="3190580at2"/>
<dbReference type="Proteomes" id="UP000091914">
    <property type="component" value="Unassembled WGS sequence"/>
</dbReference>
<dbReference type="PROSITE" id="PS00211">
    <property type="entry name" value="ABC_TRANSPORTER_1"/>
    <property type="match status" value="1"/>
</dbReference>
<dbReference type="Gene3D" id="3.40.50.300">
    <property type="entry name" value="P-loop containing nucleotide triphosphate hydrolases"/>
    <property type="match status" value="1"/>
</dbReference>
<dbReference type="PROSITE" id="PS50893">
    <property type="entry name" value="ABC_TRANSPORTER_2"/>
    <property type="match status" value="1"/>
</dbReference>
<dbReference type="CDD" id="cd03256">
    <property type="entry name" value="ABC_PhnC_transporter"/>
    <property type="match status" value="1"/>
</dbReference>
<evidence type="ECO:0000256" key="2">
    <source>
        <dbReference type="ARBA" id="ARBA00022475"/>
    </source>
</evidence>
<dbReference type="InterPro" id="IPR027417">
    <property type="entry name" value="P-loop_NTPase"/>
</dbReference>
<evidence type="ECO:0000256" key="1">
    <source>
        <dbReference type="ARBA" id="ARBA00022448"/>
    </source>
</evidence>
<comment type="caution">
    <text evidence="8">The sequence shown here is derived from an EMBL/GenBank/DDBJ whole genome shotgun (WGS) entry which is preliminary data.</text>
</comment>
<keyword evidence="6" id="KW-0472">Membrane</keyword>
<dbReference type="InterPro" id="IPR003593">
    <property type="entry name" value="AAA+_ATPase"/>
</dbReference>
<dbReference type="GO" id="GO:0015416">
    <property type="term" value="F:ABC-type phosphonate transporter activity"/>
    <property type="evidence" value="ECO:0007669"/>
    <property type="project" value="InterPro"/>
</dbReference>
<keyword evidence="1" id="KW-0813">Transport</keyword>
<dbReference type="AlphaFoldDB" id="A0A1A0V479"/>
<evidence type="ECO:0000256" key="3">
    <source>
        <dbReference type="ARBA" id="ARBA00022741"/>
    </source>
</evidence>
<dbReference type="InterPro" id="IPR050086">
    <property type="entry name" value="MetN_ABC_transporter-like"/>
</dbReference>
<evidence type="ECO:0000259" key="7">
    <source>
        <dbReference type="PROSITE" id="PS50893"/>
    </source>
</evidence>
<evidence type="ECO:0000256" key="4">
    <source>
        <dbReference type="ARBA" id="ARBA00022840"/>
    </source>
</evidence>
<keyword evidence="3" id="KW-0547">Nucleotide-binding</keyword>
<dbReference type="SUPFAM" id="SSF52540">
    <property type="entry name" value="P-loop containing nucleoside triphosphate hydrolases"/>
    <property type="match status" value="1"/>
</dbReference>
<dbReference type="InterPro" id="IPR017871">
    <property type="entry name" value="ABC_transporter-like_CS"/>
</dbReference>
<dbReference type="RefSeq" id="WP_064886130.1">
    <property type="nucleotide sequence ID" value="NZ_LZSX01000109.1"/>
</dbReference>
<dbReference type="GO" id="GO:0005524">
    <property type="term" value="F:ATP binding"/>
    <property type="evidence" value="ECO:0007669"/>
    <property type="project" value="UniProtKB-KW"/>
</dbReference>
<evidence type="ECO:0000313" key="9">
    <source>
        <dbReference type="Proteomes" id="UP000091914"/>
    </source>
</evidence>
<dbReference type="InterPro" id="IPR003439">
    <property type="entry name" value="ABC_transporter-like_ATP-bd"/>
</dbReference>
<keyword evidence="4 8" id="KW-0067">ATP-binding</keyword>
<dbReference type="InterPro" id="IPR012693">
    <property type="entry name" value="ABC_transpr_PhnC"/>
</dbReference>
<evidence type="ECO:0000256" key="5">
    <source>
        <dbReference type="ARBA" id="ARBA00022967"/>
    </source>
</evidence>
<dbReference type="GO" id="GO:0016020">
    <property type="term" value="C:membrane"/>
    <property type="evidence" value="ECO:0007669"/>
    <property type="project" value="InterPro"/>
</dbReference>
<dbReference type="NCBIfam" id="TIGR02315">
    <property type="entry name" value="ABC_phnC"/>
    <property type="match status" value="1"/>
</dbReference>
<accession>A0A1A0V479</accession>
<dbReference type="EMBL" id="LZSX01000109">
    <property type="protein sequence ID" value="OBB78022.1"/>
    <property type="molecule type" value="Genomic_DNA"/>
</dbReference>
<gene>
    <name evidence="8" type="ORF">A5760_22545</name>
</gene>
<proteinExistence type="predicted"/>
<dbReference type="PANTHER" id="PTHR43166:SF6">
    <property type="entry name" value="PHOSPHONATES IMPORT ATP-BINDING PROTEIN PHNC"/>
    <property type="match status" value="1"/>
</dbReference>
<organism evidence="8 9">
    <name type="scientific">Mycobacterium colombiense</name>
    <dbReference type="NCBI Taxonomy" id="339268"/>
    <lineage>
        <taxon>Bacteria</taxon>
        <taxon>Bacillati</taxon>
        <taxon>Actinomycetota</taxon>
        <taxon>Actinomycetes</taxon>
        <taxon>Mycobacteriales</taxon>
        <taxon>Mycobacteriaceae</taxon>
        <taxon>Mycobacterium</taxon>
        <taxon>Mycobacterium avium complex (MAC)</taxon>
    </lineage>
</organism>
<sequence length="254" mass="27458">MIQLYDVSVRYEATTALHPLTLGFPAGSFTVLLGPSGAGKSTLLRCMNHLVVPTSGFIEVAGIGPLDSSSRVRVHRRRTGMIFQQHQLIGRHTALHNALLGCVASTSVLHGFWRINDTETYRALAALDRVGLLSKAMVRADRLSGGEQQRVGIARALTQQPDIVLADEPVASLDPETAISVLSMLREICRQDGITAVVSLHQVELARRFADRIVGLSAGRVIADAPPNQINSAQIDRIYHRADSSPTVPTAKES</sequence>
<name>A0A1A0V479_9MYCO</name>
<protein>
    <submittedName>
        <fullName evidence="8">Phosphonate ABC transporter ATP-binding protein</fullName>
    </submittedName>
</protein>
<dbReference type="Pfam" id="PF00005">
    <property type="entry name" value="ABC_tran"/>
    <property type="match status" value="1"/>
</dbReference>